<protein>
    <recommendedName>
        <fullName evidence="3">DUF3108 domain-containing protein</fullName>
    </recommendedName>
</protein>
<reference evidence="1 2" key="1">
    <citation type="submission" date="2016-11" db="EMBL/GenBank/DDBJ databases">
        <title>Mixed transmission modes and dynamic genome evolution in an obligate animal-bacterial symbiosis.</title>
        <authorList>
            <person name="Russell S.L."/>
            <person name="Corbett-Detig R.B."/>
            <person name="Cavanaugh C.M."/>
        </authorList>
    </citation>
    <scope>NUCLEOTIDE SEQUENCE [LARGE SCALE GENOMIC DNA]</scope>
    <source>
        <strain evidence="1">Sveles-Q1</strain>
    </source>
</reference>
<accession>A0A1T2L8X4</accession>
<comment type="caution">
    <text evidence="1">The sequence shown here is derived from an EMBL/GenBank/DDBJ whole genome shotgun (WGS) entry which is preliminary data.</text>
</comment>
<gene>
    <name evidence="1" type="ORF">BOW53_03830</name>
</gene>
<dbReference type="Pfam" id="PF11306">
    <property type="entry name" value="DUF3108"/>
    <property type="match status" value="1"/>
</dbReference>
<dbReference type="AlphaFoldDB" id="A0A1T2L8X4"/>
<organism evidence="1 2">
    <name type="scientific">Solemya pervernicosa gill symbiont</name>
    <dbReference type="NCBI Taxonomy" id="642797"/>
    <lineage>
        <taxon>Bacteria</taxon>
        <taxon>Pseudomonadati</taxon>
        <taxon>Pseudomonadota</taxon>
        <taxon>Gammaproteobacteria</taxon>
        <taxon>sulfur-oxidizing symbionts</taxon>
    </lineage>
</organism>
<name>A0A1T2L8X4_9GAMM</name>
<dbReference type="InterPro" id="IPR021457">
    <property type="entry name" value="DUF3108"/>
</dbReference>
<dbReference type="Proteomes" id="UP000191110">
    <property type="component" value="Unassembled WGS sequence"/>
</dbReference>
<evidence type="ECO:0000313" key="2">
    <source>
        <dbReference type="Proteomes" id="UP000191110"/>
    </source>
</evidence>
<keyword evidence="2" id="KW-1185">Reference proteome</keyword>
<evidence type="ECO:0008006" key="3">
    <source>
        <dbReference type="Google" id="ProtNLM"/>
    </source>
</evidence>
<dbReference type="EMBL" id="MPRL01000010">
    <property type="protein sequence ID" value="OOZ41386.1"/>
    <property type="molecule type" value="Genomic_DNA"/>
</dbReference>
<proteinExistence type="predicted"/>
<sequence length="231" mass="26178">MIITLGTASAEPQLIPYSADYILNKSGLAIAEGRFKLKQNSTGNYTYESRSTPVSVVSWFRSDEILEQTTWSVSDSHVTPSFYRYEHTGIDDEKMIHVSFDYDAERVTTRVNSAPWSMELEAGMQDKMSVQMALQLALMAGERGRFEYRVADGGTPKTFSFLYQGEEVIKTPLGKFHTLRVKRENDKRGTTMWFAPELNYIPVRVEQKKKGMNLLIKKLKGLPLPDSKSGS</sequence>
<evidence type="ECO:0000313" key="1">
    <source>
        <dbReference type="EMBL" id="OOZ41386.1"/>
    </source>
</evidence>